<dbReference type="AlphaFoldDB" id="A0A2P8E361"/>
<dbReference type="RefSeq" id="WP_106567586.1">
    <property type="nucleotide sequence ID" value="NZ_PYGF01000006.1"/>
</dbReference>
<evidence type="ECO:0000313" key="2">
    <source>
        <dbReference type="Proteomes" id="UP000240708"/>
    </source>
</evidence>
<proteinExistence type="predicted"/>
<dbReference type="Gene3D" id="2.40.160.10">
    <property type="entry name" value="Porin"/>
    <property type="match status" value="1"/>
</dbReference>
<evidence type="ECO:0000313" key="1">
    <source>
        <dbReference type="EMBL" id="PSL03911.1"/>
    </source>
</evidence>
<sequence>MGHLAGKGHKIVLILILGFSIFMTAEAQVVESDERALIKVQNGISFSKDTLFLLNFRFRMQNRAGFNTLEGDDFQVNQFEMRVRRLRLRFDGHVGNPRIQYYIQLAFSRADMDLENALVAQPVRDAVLYYVVNKNFYMGFGQSKLPGNRQRVISSGNLQFSDRSTANALYTLDRDFGLFLYQTIPFKSSAQVQLKGALTTGDGRNAPAINNGLAYTGRLEFLPFGKFLNNGDYSEGDLEFETKPKLSIGLTYSANQKATRTGGQLGPELFAPRNMNTLIVDGMFKYAGWGILAEYFNRTSPDPITVNEQGDVRFVQEGVGVNTQISRMLDRNKEIAFRYSKATPDLSIRQFQNRVDEALFGFTKYVNGHRIKLQGNIGYKWLEGLSSFENAGNSWTGMFQVEFGI</sequence>
<dbReference type="InterPro" id="IPR010870">
    <property type="entry name" value="Porin_O/P"/>
</dbReference>
<protein>
    <submittedName>
        <fullName evidence="1">Phosphate-selective porin O/P</fullName>
    </submittedName>
</protein>
<dbReference type="Pfam" id="PF07396">
    <property type="entry name" value="Porin_O_P"/>
    <property type="match status" value="1"/>
</dbReference>
<comment type="caution">
    <text evidence="1">The sequence shown here is derived from an EMBL/GenBank/DDBJ whole genome shotgun (WGS) entry which is preliminary data.</text>
</comment>
<keyword evidence="2" id="KW-1185">Reference proteome</keyword>
<reference evidence="1 2" key="1">
    <citation type="submission" date="2018-03" db="EMBL/GenBank/DDBJ databases">
        <title>Genomic Encyclopedia of Archaeal and Bacterial Type Strains, Phase II (KMG-II): from individual species to whole genera.</title>
        <authorList>
            <person name="Goeker M."/>
        </authorList>
    </citation>
    <scope>NUCLEOTIDE SEQUENCE [LARGE SCALE GENOMIC DNA]</scope>
    <source>
        <strain evidence="1 2">DSM 28057</strain>
    </source>
</reference>
<name>A0A2P8E361_9BACT</name>
<organism evidence="1 2">
    <name type="scientific">Cecembia rubra</name>
    <dbReference type="NCBI Taxonomy" id="1485585"/>
    <lineage>
        <taxon>Bacteria</taxon>
        <taxon>Pseudomonadati</taxon>
        <taxon>Bacteroidota</taxon>
        <taxon>Cytophagia</taxon>
        <taxon>Cytophagales</taxon>
        <taxon>Cyclobacteriaceae</taxon>
        <taxon>Cecembia</taxon>
    </lineage>
</organism>
<gene>
    <name evidence="1" type="ORF">CLV48_106152</name>
</gene>
<dbReference type="OrthoDB" id="5442696at2"/>
<dbReference type="Proteomes" id="UP000240708">
    <property type="component" value="Unassembled WGS sequence"/>
</dbReference>
<dbReference type="EMBL" id="PYGF01000006">
    <property type="protein sequence ID" value="PSL03911.1"/>
    <property type="molecule type" value="Genomic_DNA"/>
</dbReference>
<accession>A0A2P8E361</accession>
<dbReference type="InterPro" id="IPR023614">
    <property type="entry name" value="Porin_dom_sf"/>
</dbReference>